<dbReference type="PROSITE" id="PS00194">
    <property type="entry name" value="THIOREDOXIN_1"/>
    <property type="match status" value="1"/>
</dbReference>
<evidence type="ECO:0000313" key="2">
    <source>
        <dbReference type="EMBL" id="KAI3858963.1"/>
    </source>
</evidence>
<dbReference type="Gene3D" id="3.40.30.10">
    <property type="entry name" value="Glutaredoxin"/>
    <property type="match status" value="1"/>
</dbReference>
<dbReference type="InterPro" id="IPR013766">
    <property type="entry name" value="Thioredoxin_domain"/>
</dbReference>
<dbReference type="PROSITE" id="PS51352">
    <property type="entry name" value="THIOREDOXIN_2"/>
    <property type="match status" value="1"/>
</dbReference>
<evidence type="ECO:0000259" key="1">
    <source>
        <dbReference type="PROSITE" id="PS51352"/>
    </source>
</evidence>
<dbReference type="Pfam" id="PF00085">
    <property type="entry name" value="Thioredoxin"/>
    <property type="match status" value="1"/>
</dbReference>
<sequence>MGAQHSHPYGGQLDHNGSAIQEIHSKHEWRTLLGKTYGSNHLMVVDFTALWCGPCKFFEPTIVEFALKFRDVTFVKIDVDVLPEVANDFNVTAIPAFVMIKEGKEIDKVVGVNKEALEMKIEKHRSQGQQHPLLLQHL</sequence>
<dbReference type="InterPro" id="IPR036249">
    <property type="entry name" value="Thioredoxin-like_sf"/>
</dbReference>
<accession>A0AAD4X7F9</accession>
<dbReference type="InterPro" id="IPR017937">
    <property type="entry name" value="Thioredoxin_CS"/>
</dbReference>
<dbReference type="SUPFAM" id="SSF52833">
    <property type="entry name" value="Thioredoxin-like"/>
    <property type="match status" value="1"/>
</dbReference>
<dbReference type="EMBL" id="JAJJMB010014681">
    <property type="protein sequence ID" value="KAI3858963.1"/>
    <property type="molecule type" value="Genomic_DNA"/>
</dbReference>
<dbReference type="AlphaFoldDB" id="A0AAD4X7F9"/>
<evidence type="ECO:0000313" key="3">
    <source>
        <dbReference type="Proteomes" id="UP001202328"/>
    </source>
</evidence>
<feature type="domain" description="Thioredoxin" evidence="1">
    <location>
        <begin position="1"/>
        <end position="126"/>
    </location>
</feature>
<reference evidence="2" key="1">
    <citation type="submission" date="2022-04" db="EMBL/GenBank/DDBJ databases">
        <title>A functionally conserved STORR gene fusion in Papaver species that diverged 16.8 million years ago.</title>
        <authorList>
            <person name="Catania T."/>
        </authorList>
    </citation>
    <scope>NUCLEOTIDE SEQUENCE</scope>
    <source>
        <strain evidence="2">S-188037</strain>
    </source>
</reference>
<dbReference type="PANTHER" id="PTHR10438">
    <property type="entry name" value="THIOREDOXIN"/>
    <property type="match status" value="1"/>
</dbReference>
<organism evidence="2 3">
    <name type="scientific">Papaver atlanticum</name>
    <dbReference type="NCBI Taxonomy" id="357466"/>
    <lineage>
        <taxon>Eukaryota</taxon>
        <taxon>Viridiplantae</taxon>
        <taxon>Streptophyta</taxon>
        <taxon>Embryophyta</taxon>
        <taxon>Tracheophyta</taxon>
        <taxon>Spermatophyta</taxon>
        <taxon>Magnoliopsida</taxon>
        <taxon>Ranunculales</taxon>
        <taxon>Papaveraceae</taxon>
        <taxon>Papaveroideae</taxon>
        <taxon>Papaver</taxon>
    </lineage>
</organism>
<protein>
    <recommendedName>
        <fullName evidence="1">Thioredoxin domain-containing protein</fullName>
    </recommendedName>
</protein>
<dbReference type="Proteomes" id="UP001202328">
    <property type="component" value="Unassembled WGS sequence"/>
</dbReference>
<keyword evidence="3" id="KW-1185">Reference proteome</keyword>
<dbReference type="InterPro" id="IPR050620">
    <property type="entry name" value="Thioredoxin_H-type-like"/>
</dbReference>
<comment type="caution">
    <text evidence="2">The sequence shown here is derived from an EMBL/GenBank/DDBJ whole genome shotgun (WGS) entry which is preliminary data.</text>
</comment>
<proteinExistence type="predicted"/>
<name>A0AAD4X7F9_9MAGN</name>
<gene>
    <name evidence="2" type="ORF">MKW98_028696</name>
</gene>
<dbReference type="CDD" id="cd02947">
    <property type="entry name" value="TRX_family"/>
    <property type="match status" value="1"/>
</dbReference>
<dbReference type="PANTHER" id="PTHR10438:SF463">
    <property type="entry name" value="THIOREDOXIN"/>
    <property type="match status" value="1"/>
</dbReference>